<proteinExistence type="predicted"/>
<keyword evidence="3" id="KW-1185">Reference proteome</keyword>
<dbReference type="InterPro" id="IPR025503">
    <property type="entry name" value="DUF4391"/>
</dbReference>
<keyword evidence="1" id="KW-0175">Coiled coil</keyword>
<dbReference type="Pfam" id="PF14335">
    <property type="entry name" value="DUF4391"/>
    <property type="match status" value="1"/>
</dbReference>
<dbReference type="RefSeq" id="WP_194750660.1">
    <property type="nucleotide sequence ID" value="NZ_JACEWB010000004.1"/>
</dbReference>
<gene>
    <name evidence="2" type="ORF">M5S25_02950</name>
</gene>
<dbReference type="EMBL" id="JAMDKS010000004">
    <property type="protein sequence ID" value="MEE6112165.1"/>
    <property type="molecule type" value="Genomic_DNA"/>
</dbReference>
<name>A0ABU7QNA3_AVIPA</name>
<reference evidence="2 3" key="1">
    <citation type="journal article" date="2022" name="Front. Microbiol.">
        <title>Commensal bacteria contribute to the growth of multidrug-resistant Avibacterium paragallinarum in chickens.</title>
        <authorList>
            <person name="Zhu J."/>
            <person name="Chen Y."/>
            <person name="Wu Y."/>
            <person name="Wang Y."/>
            <person name="Zhu K."/>
        </authorList>
    </citation>
    <scope>NUCLEOTIDE SEQUENCE [LARGE SCALE GENOMIC DNA]</scope>
    <source>
        <strain evidence="2 3">AV12</strain>
    </source>
</reference>
<evidence type="ECO:0000313" key="2">
    <source>
        <dbReference type="EMBL" id="MEE6112165.1"/>
    </source>
</evidence>
<accession>A0ABU7QNA3</accession>
<sequence length="215" mass="24971">MSLISYPAQSFLGKNIPKETLYQYAESNTKQKGLFMQQIEKIIWQHKLATSTIGLPAQGEIKEIQILQIRLKGMEYGLDILNAIDSAIPYPIFFEITREDGQTQTAATYKNPSLSLKNRTYYASAWQPESGERIPMPTALNLEQLYRALFAKLLPQPIRVGETLPSALERMEKIAKLQMQIEKKQKQLAREKQFNRKTEFNRELRQMKQQLNELY</sequence>
<organism evidence="2 3">
    <name type="scientific">Avibacterium paragallinarum</name>
    <name type="common">Haemophilus gallinarum</name>
    <dbReference type="NCBI Taxonomy" id="728"/>
    <lineage>
        <taxon>Bacteria</taxon>
        <taxon>Pseudomonadati</taxon>
        <taxon>Pseudomonadota</taxon>
        <taxon>Gammaproteobacteria</taxon>
        <taxon>Pasteurellales</taxon>
        <taxon>Pasteurellaceae</taxon>
        <taxon>Avibacterium</taxon>
    </lineage>
</organism>
<evidence type="ECO:0000256" key="1">
    <source>
        <dbReference type="SAM" id="Coils"/>
    </source>
</evidence>
<feature type="coiled-coil region" evidence="1">
    <location>
        <begin position="167"/>
        <end position="210"/>
    </location>
</feature>
<protein>
    <submittedName>
        <fullName evidence="2">DUF4391 domain-containing protein</fullName>
    </submittedName>
</protein>
<dbReference type="Proteomes" id="UP001352533">
    <property type="component" value="Unassembled WGS sequence"/>
</dbReference>
<comment type="caution">
    <text evidence="2">The sequence shown here is derived from an EMBL/GenBank/DDBJ whole genome shotgun (WGS) entry which is preliminary data.</text>
</comment>
<evidence type="ECO:0000313" key="3">
    <source>
        <dbReference type="Proteomes" id="UP001352533"/>
    </source>
</evidence>